<comment type="caution">
    <text evidence="4">The sequence shown here is derived from an EMBL/GenBank/DDBJ whole genome shotgun (WGS) entry which is preliminary data.</text>
</comment>
<name>A0ABP6KC31_9ACTN</name>
<dbReference type="PANTHER" id="PTHR33495:SF2">
    <property type="entry name" value="ANTI-SIGMA FACTOR ANTAGONIST TM_1081-RELATED"/>
    <property type="match status" value="1"/>
</dbReference>
<evidence type="ECO:0000313" key="4">
    <source>
        <dbReference type="EMBL" id="GAA3000506.1"/>
    </source>
</evidence>
<proteinExistence type="inferred from homology"/>
<dbReference type="CDD" id="cd07043">
    <property type="entry name" value="STAS_anti-anti-sigma_factors"/>
    <property type="match status" value="1"/>
</dbReference>
<evidence type="ECO:0000313" key="5">
    <source>
        <dbReference type="Proteomes" id="UP001499930"/>
    </source>
</evidence>
<dbReference type="Proteomes" id="UP001499930">
    <property type="component" value="Unassembled WGS sequence"/>
</dbReference>
<reference evidence="5" key="1">
    <citation type="journal article" date="2019" name="Int. J. Syst. Evol. Microbiol.">
        <title>The Global Catalogue of Microorganisms (GCM) 10K type strain sequencing project: providing services to taxonomists for standard genome sequencing and annotation.</title>
        <authorList>
            <consortium name="The Broad Institute Genomics Platform"/>
            <consortium name="The Broad Institute Genome Sequencing Center for Infectious Disease"/>
            <person name="Wu L."/>
            <person name="Ma J."/>
        </authorList>
    </citation>
    <scope>NUCLEOTIDE SEQUENCE [LARGE SCALE GENOMIC DNA]</scope>
    <source>
        <strain evidence="5">JCM 3106</strain>
    </source>
</reference>
<keyword evidence="5" id="KW-1185">Reference proteome</keyword>
<dbReference type="Gene3D" id="3.30.750.24">
    <property type="entry name" value="STAS domain"/>
    <property type="match status" value="1"/>
</dbReference>
<evidence type="ECO:0000256" key="1">
    <source>
        <dbReference type="ARBA" id="ARBA00009013"/>
    </source>
</evidence>
<dbReference type="InterPro" id="IPR003658">
    <property type="entry name" value="Anti-sigma_ant"/>
</dbReference>
<evidence type="ECO:0000259" key="3">
    <source>
        <dbReference type="PROSITE" id="PS50801"/>
    </source>
</evidence>
<dbReference type="PROSITE" id="PS50801">
    <property type="entry name" value="STAS"/>
    <property type="match status" value="1"/>
</dbReference>
<organism evidence="4 5">
    <name type="scientific">Streptosporangium longisporum</name>
    <dbReference type="NCBI Taxonomy" id="46187"/>
    <lineage>
        <taxon>Bacteria</taxon>
        <taxon>Bacillati</taxon>
        <taxon>Actinomycetota</taxon>
        <taxon>Actinomycetes</taxon>
        <taxon>Streptosporangiales</taxon>
        <taxon>Streptosporangiaceae</taxon>
        <taxon>Streptosporangium</taxon>
    </lineage>
</organism>
<dbReference type="RefSeq" id="WP_344892060.1">
    <property type="nucleotide sequence ID" value="NZ_BAAAWD010000006.1"/>
</dbReference>
<gene>
    <name evidence="4" type="ORF">GCM10017559_21810</name>
</gene>
<dbReference type="NCBIfam" id="TIGR00377">
    <property type="entry name" value="ant_ant_sig"/>
    <property type="match status" value="1"/>
</dbReference>
<dbReference type="SUPFAM" id="SSF52091">
    <property type="entry name" value="SpoIIaa-like"/>
    <property type="match status" value="1"/>
</dbReference>
<accession>A0ABP6KC31</accession>
<protein>
    <recommendedName>
        <fullName evidence="2">Anti-sigma factor antagonist</fullName>
    </recommendedName>
</protein>
<evidence type="ECO:0000256" key="2">
    <source>
        <dbReference type="RuleBase" id="RU003749"/>
    </source>
</evidence>
<comment type="similarity">
    <text evidence="1 2">Belongs to the anti-sigma-factor antagonist family.</text>
</comment>
<dbReference type="PANTHER" id="PTHR33495">
    <property type="entry name" value="ANTI-SIGMA FACTOR ANTAGONIST TM_1081-RELATED-RELATED"/>
    <property type="match status" value="1"/>
</dbReference>
<dbReference type="EMBL" id="BAAAWD010000006">
    <property type="protein sequence ID" value="GAA3000506.1"/>
    <property type="molecule type" value="Genomic_DNA"/>
</dbReference>
<sequence>MTSAVRLDSHLDPTLPDVLIVVLGGELDYTNTEHLRYRVLELLEGGHRHLVLDVGSLTFCDSTGIRIFLMLRTLITDRGGIIVLSDLPPAIERIFVMTGLNSYFTFQPTRADALALLRTSPHAL</sequence>
<dbReference type="Pfam" id="PF01740">
    <property type="entry name" value="STAS"/>
    <property type="match status" value="1"/>
</dbReference>
<dbReference type="InterPro" id="IPR002645">
    <property type="entry name" value="STAS_dom"/>
</dbReference>
<feature type="domain" description="STAS" evidence="3">
    <location>
        <begin position="16"/>
        <end position="117"/>
    </location>
</feature>
<dbReference type="InterPro" id="IPR036513">
    <property type="entry name" value="STAS_dom_sf"/>
</dbReference>